<dbReference type="InterPro" id="IPR011044">
    <property type="entry name" value="Quino_amine_DH_bsu"/>
</dbReference>
<dbReference type="EMBL" id="JBHLWI010000002">
    <property type="protein sequence ID" value="MFC0261284.1"/>
    <property type="molecule type" value="Genomic_DNA"/>
</dbReference>
<gene>
    <name evidence="1" type="ORF">ACFFIP_01220</name>
</gene>
<organism evidence="1 2">
    <name type="scientific">Fontibacter flavus</name>
    <dbReference type="NCBI Taxonomy" id="654838"/>
    <lineage>
        <taxon>Bacteria</taxon>
        <taxon>Pseudomonadati</taxon>
        <taxon>Bacteroidota</taxon>
        <taxon>Cytophagia</taxon>
        <taxon>Cytophagales</taxon>
        <taxon>Cyclobacteriaceae</taxon>
        <taxon>Fontibacter</taxon>
    </lineage>
</organism>
<proteinExistence type="predicted"/>
<comment type="caution">
    <text evidence="1">The sequence shown here is derived from an EMBL/GenBank/DDBJ whole genome shotgun (WGS) entry which is preliminary data.</text>
</comment>
<name>A0ABV6FN56_9BACT</name>
<dbReference type="SUPFAM" id="SSF50969">
    <property type="entry name" value="YVTN repeat-like/Quinoprotein amine dehydrogenase"/>
    <property type="match status" value="1"/>
</dbReference>
<dbReference type="Proteomes" id="UP001589797">
    <property type="component" value="Unassembled WGS sequence"/>
</dbReference>
<evidence type="ECO:0000313" key="1">
    <source>
        <dbReference type="EMBL" id="MFC0261284.1"/>
    </source>
</evidence>
<keyword evidence="2" id="KW-1185">Reference proteome</keyword>
<reference evidence="1 2" key="1">
    <citation type="submission" date="2024-09" db="EMBL/GenBank/DDBJ databases">
        <authorList>
            <person name="Sun Q."/>
            <person name="Mori K."/>
        </authorList>
    </citation>
    <scope>NUCLEOTIDE SEQUENCE [LARGE SCALE GENOMIC DNA]</scope>
    <source>
        <strain evidence="1 2">CCM 7650</strain>
    </source>
</reference>
<dbReference type="InterPro" id="IPR025316">
    <property type="entry name" value="DUF4221"/>
</dbReference>
<sequence length="385" mass="44405">MIRPYFFFSRVVPVTMIAFSIWSCSGKESKEQSGKYSDFTIRMDTVMVDPGDEILMAATNGYAHSVTKDLRTLYYWDFQGSQIEVIDLEKMAFVEKIPVEKEGPNGVGQNGYLMRLLGNGNLAFLGWDNKIAITDVKGNVLSRVKLDEPWMTEGIENFGTLSFLGFSEDGSKIYCNFSNYEKLQPKVVELNLDQESKKIIELPTFEKMDKFRVSWTSEDGTSRSMTYPSLNMTPFKGQYLFTTNILNSIYRFDPQKDSVDLMQYENTLTPNEKAGVYKNEVASQSDIREVSDKIREEINFQLPVWDEKKQVFYRFSYYALPKIADEKVKFRSFISILNADFELIAEKEITDLGLNIPNVQFIKDGKIYLFLNLDDELAYIRLAIE</sequence>
<protein>
    <submittedName>
        <fullName evidence="1">DUF4221 family protein</fullName>
    </submittedName>
</protein>
<dbReference type="RefSeq" id="WP_382385738.1">
    <property type="nucleotide sequence ID" value="NZ_JBHLWI010000002.1"/>
</dbReference>
<evidence type="ECO:0000313" key="2">
    <source>
        <dbReference type="Proteomes" id="UP001589797"/>
    </source>
</evidence>
<accession>A0ABV6FN56</accession>
<dbReference type="Pfam" id="PF13970">
    <property type="entry name" value="DUF4221"/>
    <property type="match status" value="1"/>
</dbReference>